<dbReference type="OrthoDB" id="2193664at2"/>
<evidence type="ECO:0008006" key="12">
    <source>
        <dbReference type="Google" id="ProtNLM"/>
    </source>
</evidence>
<gene>
    <name evidence="10" type="ORF">BCR23_06325</name>
</gene>
<keyword evidence="11" id="KW-1185">Reference proteome</keyword>
<keyword evidence="6" id="KW-1133">Transmembrane helix</keyword>
<name>A0A1E5GV02_9ENTE</name>
<dbReference type="SUPFAM" id="SSF52058">
    <property type="entry name" value="L domain-like"/>
    <property type="match status" value="1"/>
</dbReference>
<evidence type="ECO:0000256" key="8">
    <source>
        <dbReference type="ARBA" id="ARBA00023170"/>
    </source>
</evidence>
<keyword evidence="4" id="KW-0732">Signal</keyword>
<dbReference type="InterPro" id="IPR025875">
    <property type="entry name" value="Leu-rich_rpt_4"/>
</dbReference>
<dbReference type="STRING" id="903983.BCR23_06325"/>
<dbReference type="InterPro" id="IPR032675">
    <property type="entry name" value="LRR_dom_sf"/>
</dbReference>
<proteinExistence type="predicted"/>
<evidence type="ECO:0000313" key="11">
    <source>
        <dbReference type="Proteomes" id="UP000094764"/>
    </source>
</evidence>
<keyword evidence="5" id="KW-0677">Repeat</keyword>
<evidence type="ECO:0000256" key="9">
    <source>
        <dbReference type="ARBA" id="ARBA00023180"/>
    </source>
</evidence>
<dbReference type="Proteomes" id="UP000094764">
    <property type="component" value="Unassembled WGS sequence"/>
</dbReference>
<dbReference type="Gene3D" id="2.60.40.3600">
    <property type="match status" value="1"/>
</dbReference>
<comment type="subcellular location">
    <subcellularLocation>
        <location evidence="1">Membrane</location>
        <topology evidence="1">Single-pass membrane protein</topology>
    </subcellularLocation>
</comment>
<evidence type="ECO:0000256" key="6">
    <source>
        <dbReference type="ARBA" id="ARBA00022989"/>
    </source>
</evidence>
<dbReference type="RefSeq" id="WP_069634952.1">
    <property type="nucleotide sequence ID" value="NZ_JXKZ01000009.1"/>
</dbReference>
<protein>
    <recommendedName>
        <fullName evidence="12">WxL domain-containing protein</fullName>
    </recommendedName>
</protein>
<evidence type="ECO:0000313" key="10">
    <source>
        <dbReference type="EMBL" id="OEG16501.1"/>
    </source>
</evidence>
<dbReference type="PANTHER" id="PTHR27000">
    <property type="entry name" value="LEUCINE-RICH REPEAT RECEPTOR-LIKE PROTEIN KINASE FAMILY PROTEIN-RELATED"/>
    <property type="match status" value="1"/>
</dbReference>
<dbReference type="Gene3D" id="3.80.10.10">
    <property type="entry name" value="Ribonuclease Inhibitor"/>
    <property type="match status" value="1"/>
</dbReference>
<sequence>MKIKRRSVSMLIFSVLLTVLFLFNTQKTLAADLESYFMEIDEQGTVVRGTSFTPDKPEIRPQYQGTLEQIPKDIVNEKGEQAFKSLNSGYPITKGDTLYYKNVGDYAGRKLSLKMTMLIKGQFYGEIRLTSSGSINAAAASSFAKDGFFDLQLVYQDTKAPVSNVYLQYPQSSLLTRLYENENSQTYDSIELNPGLKKVILSRIGTKAATLVEATSSLSARQMMRIQVPRRSMNNFVGDWADYIYIQDNSVPLRVGWYNGFAYTSELVPFSAKVKSLGLPTYVQPNIQGSELSTLQADYTITQRLVDTYDSLFPDSLTINLKDDGGNFSSFAKSSIKVLDEWGTDITSQTRITNLSTGGKGVVFPNALLKTLQSGNVSIKVSNTGISESSALAVYNEKDRRMNFSISAFNTRLKGAASVNSVSGKGTAQIIPTVSANPISQKVAFGSSTKDLDASKLVSGLKSSLSIDTARVVGFVKAQDFNTSGATSVDVKIESTRMKGVEAIISVPVTVMPQPVTSSFFENQAWIIDEINKQLSPKQIDKDVYMEDLDKITQLNTGTTGDFSGQYIPKNIKALKNLNLLYLKNKKMTGDLPTELGSLTNLKDLQIFGNSFSGPFPDSLTSLTNLETLDLSNNKLTGTIPVELNKLKNLSTLGLNDNQFVGNLVTLSDGFKVLNINNTQLTYNSAELPSFLTSAVAKNFANTFFKGSEELKLVGKAALNISDSNLASIKPFDETDQGNFALQVLSKGKNSALYAGHTFTIKNGESDDVLYEGLADKSVSIPYTKGISYKIILDKAELNPNNQFEISSKIAELKLDSVPTAMSFTIPLGADLTKPVQLTGDVAVFDNRDKGNWQLSLTPSPLKSSLRDLKGAYTYSDSKGIEKEIISGQKIVIETGTSDSDKEVIPISSTWNDKQGLQYKMNGSNYLDKYEGSVLWTLEDVPSSN</sequence>
<organism evidence="10 11">
    <name type="scientific">Enterococcus quebecensis</name>
    <dbReference type="NCBI Taxonomy" id="903983"/>
    <lineage>
        <taxon>Bacteria</taxon>
        <taxon>Bacillati</taxon>
        <taxon>Bacillota</taxon>
        <taxon>Bacilli</taxon>
        <taxon>Lactobacillales</taxon>
        <taxon>Enterococcaceae</taxon>
        <taxon>Enterococcus</taxon>
    </lineage>
</organism>
<accession>A0A1E5GV02</accession>
<keyword evidence="8" id="KW-0675">Receptor</keyword>
<keyword evidence="9" id="KW-0325">Glycoprotein</keyword>
<dbReference type="AlphaFoldDB" id="A0A1E5GV02"/>
<dbReference type="FunFam" id="3.80.10.10:FF:000041">
    <property type="entry name" value="LRR receptor-like serine/threonine-protein kinase ERECTA"/>
    <property type="match status" value="1"/>
</dbReference>
<keyword evidence="2" id="KW-0433">Leucine-rich repeat</keyword>
<evidence type="ECO:0000256" key="2">
    <source>
        <dbReference type="ARBA" id="ARBA00022614"/>
    </source>
</evidence>
<dbReference type="Pfam" id="PF12799">
    <property type="entry name" value="LRR_4"/>
    <property type="match status" value="1"/>
</dbReference>
<evidence type="ECO:0000256" key="3">
    <source>
        <dbReference type="ARBA" id="ARBA00022692"/>
    </source>
</evidence>
<evidence type="ECO:0000256" key="7">
    <source>
        <dbReference type="ARBA" id="ARBA00023136"/>
    </source>
</evidence>
<dbReference type="PANTHER" id="PTHR27000:SF775">
    <property type="entry name" value="PLANT INTRACELLULAR RAS-GROUP-RELATED LRR PROTEIN 3"/>
    <property type="match status" value="1"/>
</dbReference>
<keyword evidence="7" id="KW-0472">Membrane</keyword>
<dbReference type="InterPro" id="IPR001611">
    <property type="entry name" value="Leu-rich_rpt"/>
</dbReference>
<dbReference type="PROSITE" id="PS51450">
    <property type="entry name" value="LRR"/>
    <property type="match status" value="1"/>
</dbReference>
<reference evidence="11" key="1">
    <citation type="submission" date="2016-09" db="EMBL/GenBank/DDBJ databases">
        <authorList>
            <person name="Gulvik C.A."/>
        </authorList>
    </citation>
    <scope>NUCLEOTIDE SEQUENCE [LARGE SCALE GENOMIC DNA]</scope>
    <source>
        <strain evidence="11">LMG 26306</strain>
    </source>
</reference>
<comment type="caution">
    <text evidence="10">The sequence shown here is derived from an EMBL/GenBank/DDBJ whole genome shotgun (WGS) entry which is preliminary data.</text>
</comment>
<evidence type="ECO:0000256" key="1">
    <source>
        <dbReference type="ARBA" id="ARBA00004167"/>
    </source>
</evidence>
<evidence type="ECO:0000256" key="4">
    <source>
        <dbReference type="ARBA" id="ARBA00022729"/>
    </source>
</evidence>
<evidence type="ECO:0000256" key="5">
    <source>
        <dbReference type="ARBA" id="ARBA00022737"/>
    </source>
</evidence>
<dbReference type="GO" id="GO:0016020">
    <property type="term" value="C:membrane"/>
    <property type="evidence" value="ECO:0007669"/>
    <property type="project" value="UniProtKB-SubCell"/>
</dbReference>
<dbReference type="EMBL" id="MIKB01000013">
    <property type="protein sequence ID" value="OEG16501.1"/>
    <property type="molecule type" value="Genomic_DNA"/>
</dbReference>
<keyword evidence="3" id="KW-0812">Transmembrane</keyword>